<dbReference type="PANTHER" id="PTHR47590:SF7">
    <property type="entry name" value="OS06G0711700 PROTEIN"/>
    <property type="match status" value="1"/>
</dbReference>
<gene>
    <name evidence="1" type="ORF">M6B38_160460</name>
</gene>
<proteinExistence type="predicted"/>
<accession>A0AAX6EZV4</accession>
<evidence type="ECO:0000313" key="1">
    <source>
        <dbReference type="EMBL" id="KAJ6809389.1"/>
    </source>
</evidence>
<comment type="caution">
    <text evidence="1">The sequence shown here is derived from an EMBL/GenBank/DDBJ whole genome shotgun (WGS) entry which is preliminary data.</text>
</comment>
<sequence>MAKRHKHSDDDDIKKQQQQSLLPGLPDHLAQLCLSQQHLPAPLLFSVCRPWRRLLYSPSFPPFLSLYAILYSSSTTMIHFACFDPVSSTWSPLPPPPHHHSLLLRHPSFISRHLPIQTVSAAGKLVLLAATDRHLLPALPTPSLFDPDTSRWIPAPPLPSGPRRWCAAGSAGGSLYVASGVGSEYSSETARSAERWDMLSLSPSSSSSSSGGAGWEAVCPLKDSRFSREPVEMVWSRWNNKLCMVDRNVKEGAVYDAGSDRWEEMPAGMVSGWDGPAAAEGDSVYVVEESSGVMRRYEWEGDTWRDVVRLEGLKGACAMAAGGGKVVVASRGGGTLTVVDVAAVGRGGGGKYWWEVVIPEGMRVMAMHVLPRMRRRRTS</sequence>
<keyword evidence="2" id="KW-1185">Reference proteome</keyword>
<dbReference type="PANTHER" id="PTHR47590">
    <property type="entry name" value="F-BOX/KELCH-REPEAT PROTEIN SKIP25"/>
    <property type="match status" value="1"/>
</dbReference>
<protein>
    <recommendedName>
        <fullName evidence="3">F-box/kelch-repeat protein SKIP25</fullName>
    </recommendedName>
</protein>
<reference evidence="1" key="2">
    <citation type="submission" date="2023-04" db="EMBL/GenBank/DDBJ databases">
        <authorList>
            <person name="Bruccoleri R.E."/>
            <person name="Oakeley E.J."/>
            <person name="Faust A.-M."/>
            <person name="Dessus-Babus S."/>
            <person name="Altorfer M."/>
            <person name="Burckhardt D."/>
            <person name="Oertli M."/>
            <person name="Naumann U."/>
            <person name="Petersen F."/>
            <person name="Wong J."/>
        </authorList>
    </citation>
    <scope>NUCLEOTIDE SEQUENCE</scope>
    <source>
        <strain evidence="1">GSM-AAB239-AS_SAM_17_03QT</strain>
        <tissue evidence="1">Leaf</tissue>
    </source>
</reference>
<dbReference type="InterPro" id="IPR015915">
    <property type="entry name" value="Kelch-typ_b-propeller"/>
</dbReference>
<dbReference type="SUPFAM" id="SSF117281">
    <property type="entry name" value="Kelch motif"/>
    <property type="match status" value="1"/>
</dbReference>
<evidence type="ECO:0008006" key="3">
    <source>
        <dbReference type="Google" id="ProtNLM"/>
    </source>
</evidence>
<evidence type="ECO:0000313" key="2">
    <source>
        <dbReference type="Proteomes" id="UP001140949"/>
    </source>
</evidence>
<dbReference type="EMBL" id="JANAVB010033017">
    <property type="protein sequence ID" value="KAJ6809389.1"/>
    <property type="molecule type" value="Genomic_DNA"/>
</dbReference>
<dbReference type="Proteomes" id="UP001140949">
    <property type="component" value="Unassembled WGS sequence"/>
</dbReference>
<dbReference type="Gene3D" id="2.120.10.80">
    <property type="entry name" value="Kelch-type beta propeller"/>
    <property type="match status" value="1"/>
</dbReference>
<dbReference type="AlphaFoldDB" id="A0AAX6EZV4"/>
<name>A0AAX6EZV4_IRIPA</name>
<reference evidence="1" key="1">
    <citation type="journal article" date="2023" name="GigaByte">
        <title>Genome assembly of the bearded iris, Iris pallida Lam.</title>
        <authorList>
            <person name="Bruccoleri R.E."/>
            <person name="Oakeley E.J."/>
            <person name="Faust A.M.E."/>
            <person name="Altorfer M."/>
            <person name="Dessus-Babus S."/>
            <person name="Burckhardt D."/>
            <person name="Oertli M."/>
            <person name="Naumann U."/>
            <person name="Petersen F."/>
            <person name="Wong J."/>
        </authorList>
    </citation>
    <scope>NUCLEOTIDE SEQUENCE</scope>
    <source>
        <strain evidence="1">GSM-AAB239-AS_SAM_17_03QT</strain>
    </source>
</reference>
<organism evidence="1 2">
    <name type="scientific">Iris pallida</name>
    <name type="common">Sweet iris</name>
    <dbReference type="NCBI Taxonomy" id="29817"/>
    <lineage>
        <taxon>Eukaryota</taxon>
        <taxon>Viridiplantae</taxon>
        <taxon>Streptophyta</taxon>
        <taxon>Embryophyta</taxon>
        <taxon>Tracheophyta</taxon>
        <taxon>Spermatophyta</taxon>
        <taxon>Magnoliopsida</taxon>
        <taxon>Liliopsida</taxon>
        <taxon>Asparagales</taxon>
        <taxon>Iridaceae</taxon>
        <taxon>Iridoideae</taxon>
        <taxon>Irideae</taxon>
        <taxon>Iris</taxon>
    </lineage>
</organism>